<organism evidence="2 3">
    <name type="scientific">Calothrix parietina FACHB-288</name>
    <dbReference type="NCBI Taxonomy" id="2692896"/>
    <lineage>
        <taxon>Bacteria</taxon>
        <taxon>Bacillati</taxon>
        <taxon>Cyanobacteriota</taxon>
        <taxon>Cyanophyceae</taxon>
        <taxon>Nostocales</taxon>
        <taxon>Calotrichaceae</taxon>
        <taxon>Calothrix</taxon>
    </lineage>
</organism>
<keyword evidence="3" id="KW-1185">Reference proteome</keyword>
<dbReference type="RefSeq" id="WP_190549830.1">
    <property type="nucleotide sequence ID" value="NZ_CAWPNO010000079.1"/>
</dbReference>
<feature type="compositionally biased region" description="Polar residues" evidence="1">
    <location>
        <begin position="7"/>
        <end position="20"/>
    </location>
</feature>
<reference evidence="2 3" key="1">
    <citation type="journal article" date="2020" name="ISME J.">
        <title>Comparative genomics reveals insights into cyanobacterial evolution and habitat adaptation.</title>
        <authorList>
            <person name="Chen M.Y."/>
            <person name="Teng W.K."/>
            <person name="Zhao L."/>
            <person name="Hu C.X."/>
            <person name="Zhou Y.K."/>
            <person name="Han B.P."/>
            <person name="Song L.R."/>
            <person name="Shu W.S."/>
        </authorList>
    </citation>
    <scope>NUCLEOTIDE SEQUENCE [LARGE SCALE GENOMIC DNA]</scope>
    <source>
        <strain evidence="2 3">FACHB-288</strain>
    </source>
</reference>
<comment type="caution">
    <text evidence="2">The sequence shown here is derived from an EMBL/GenBank/DDBJ whole genome shotgun (WGS) entry which is preliminary data.</text>
</comment>
<dbReference type="EMBL" id="JACJQH010000045">
    <property type="protein sequence ID" value="MBD2198692.1"/>
    <property type="molecule type" value="Genomic_DNA"/>
</dbReference>
<name>A0ABR8AF74_9CYAN</name>
<sequence length="89" mass="9909">MYALRQGNENYTAPRSQHSQPPLADPAVIRAAGQIYYTLCEAHPEVTGQPTGVAINRVTHRGKVIFTNQPVLLPQECFVPLSQIESQMY</sequence>
<proteinExistence type="predicted"/>
<dbReference type="Proteomes" id="UP000658514">
    <property type="component" value="Unassembled WGS sequence"/>
</dbReference>
<gene>
    <name evidence="2" type="ORF">H6G24_24955</name>
</gene>
<evidence type="ECO:0000313" key="3">
    <source>
        <dbReference type="Proteomes" id="UP000658514"/>
    </source>
</evidence>
<evidence type="ECO:0000256" key="1">
    <source>
        <dbReference type="SAM" id="MobiDB-lite"/>
    </source>
</evidence>
<feature type="region of interest" description="Disordered" evidence="1">
    <location>
        <begin position="1"/>
        <end position="24"/>
    </location>
</feature>
<evidence type="ECO:0000313" key="2">
    <source>
        <dbReference type="EMBL" id="MBD2198692.1"/>
    </source>
</evidence>
<protein>
    <submittedName>
        <fullName evidence="2">Uncharacterized protein</fullName>
    </submittedName>
</protein>
<accession>A0ABR8AF74</accession>